<organism evidence="6 7">
    <name type="scientific">Basidiobolus meristosporus CBS 931.73</name>
    <dbReference type="NCBI Taxonomy" id="1314790"/>
    <lineage>
        <taxon>Eukaryota</taxon>
        <taxon>Fungi</taxon>
        <taxon>Fungi incertae sedis</taxon>
        <taxon>Zoopagomycota</taxon>
        <taxon>Entomophthoromycotina</taxon>
        <taxon>Basidiobolomycetes</taxon>
        <taxon>Basidiobolales</taxon>
        <taxon>Basidiobolaceae</taxon>
        <taxon>Basidiobolus</taxon>
    </lineage>
</organism>
<dbReference type="Pfam" id="PF02373">
    <property type="entry name" value="JmjC"/>
    <property type="match status" value="1"/>
</dbReference>
<sequence length="691" mass="78228">MIRLSQQNQNSKPLIKDLPLTSAHACPPKVGLRELGLAGSSKLPGYNHSLILPLHKQINARLQAGRLQKRKDLCHRGMACNPVRKTEAATSTSSSDEYEEKRVPRQKARALRRVQKGVAGEDSETTNTRVQNRPCLSYKLLRPYECCRSCRHNAAGLCRFQGFRVLRNYQIKNVFLPVAKDAEKLSIHSSRVAGLNSDEVMYIKRNIGMVVGSILQAEVTFLQFDDCLHRPAGDGIRIVCDVCHIDIFCGYWFCQSCGKETCQACHVEREEEEEDLCEGIAPSESYSHKWLRVCQLDPTTIFNDIERLSAFHGSKMTDPHTPMQSTARVGQPHSCSYARPGTFVSALGEGWVRGEVAVVSLDITAIHRNWSSAHFIPFYLQASLFKNVTYGNETFITHTSRLNIEKSAFRDPISIAFTCWPFVENFSAKFPEHWIDIKHLLITNSLSEYILPTGKLNLFSYFPKTMIQPELAPKLEIFHDESAQLSMNDRMAPLQFAATDTFNIILSAQHGATSTNAAALANIACGALTAENQESAAVWHVFTYDKIPLLREYLRKQIHIVRSKDPIHERLLYLGNSQLEQFSQQYGNHIQTIHQKVGMAVIIPAGSIYQVLTFRDCVKFQIRFFSPEHMSKGMEVSREACRNQSQVDLLRYEQVLYYAWLALNDPSSEHSRSLRPKRANKCNLRCAQSQG</sequence>
<dbReference type="PANTHER" id="PTHR12549">
    <property type="entry name" value="JMJC DOMAIN-CONTAINING HISTONE DEMETHYLATION PROTEIN"/>
    <property type="match status" value="1"/>
</dbReference>
<dbReference type="InterPro" id="IPR003347">
    <property type="entry name" value="JmjC_dom"/>
</dbReference>
<dbReference type="InParanoid" id="A0A1Y1XJN9"/>
<comment type="subcellular location">
    <subcellularLocation>
        <location evidence="1">Nucleus</location>
    </subcellularLocation>
</comment>
<evidence type="ECO:0000259" key="5">
    <source>
        <dbReference type="PROSITE" id="PS51184"/>
    </source>
</evidence>
<keyword evidence="7" id="KW-1185">Reference proteome</keyword>
<dbReference type="GO" id="GO:0006357">
    <property type="term" value="P:regulation of transcription by RNA polymerase II"/>
    <property type="evidence" value="ECO:0007669"/>
    <property type="project" value="TreeGrafter"/>
</dbReference>
<dbReference type="OrthoDB" id="3052816at2759"/>
<name>A0A1Y1XJN9_9FUNG</name>
<reference evidence="6 7" key="1">
    <citation type="submission" date="2016-07" db="EMBL/GenBank/DDBJ databases">
        <title>Pervasive Adenine N6-methylation of Active Genes in Fungi.</title>
        <authorList>
            <consortium name="DOE Joint Genome Institute"/>
            <person name="Mondo S.J."/>
            <person name="Dannebaum R.O."/>
            <person name="Kuo R.C."/>
            <person name="Labutti K."/>
            <person name="Haridas S."/>
            <person name="Kuo A."/>
            <person name="Salamov A."/>
            <person name="Ahrendt S.R."/>
            <person name="Lipzen A."/>
            <person name="Sullivan W."/>
            <person name="Andreopoulos W.B."/>
            <person name="Clum A."/>
            <person name="Lindquist E."/>
            <person name="Daum C."/>
            <person name="Ramamoorthy G.K."/>
            <person name="Gryganskyi A."/>
            <person name="Culley D."/>
            <person name="Magnuson J.K."/>
            <person name="James T.Y."/>
            <person name="O'Malley M.A."/>
            <person name="Stajich J.E."/>
            <person name="Spatafora J.W."/>
            <person name="Visel A."/>
            <person name="Grigoriev I.V."/>
        </authorList>
    </citation>
    <scope>NUCLEOTIDE SEQUENCE [LARGE SCALE GENOMIC DNA]</scope>
    <source>
        <strain evidence="6 7">CBS 931.73</strain>
    </source>
</reference>
<evidence type="ECO:0000256" key="2">
    <source>
        <dbReference type="ARBA" id="ARBA00022723"/>
    </source>
</evidence>
<dbReference type="InterPro" id="IPR045109">
    <property type="entry name" value="LSDs-like"/>
</dbReference>
<evidence type="ECO:0000256" key="4">
    <source>
        <dbReference type="SAM" id="MobiDB-lite"/>
    </source>
</evidence>
<dbReference type="AlphaFoldDB" id="A0A1Y1XJN9"/>
<evidence type="ECO:0000256" key="1">
    <source>
        <dbReference type="ARBA" id="ARBA00004123"/>
    </source>
</evidence>
<dbReference type="GO" id="GO:0032454">
    <property type="term" value="F:histone H3K9 demethylase activity"/>
    <property type="evidence" value="ECO:0007669"/>
    <property type="project" value="InterPro"/>
</dbReference>
<dbReference type="SMART" id="SM00558">
    <property type="entry name" value="JmjC"/>
    <property type="match status" value="1"/>
</dbReference>
<dbReference type="STRING" id="1314790.A0A1Y1XJN9"/>
<dbReference type="EMBL" id="MCFE01000588">
    <property type="protein sequence ID" value="ORX85574.1"/>
    <property type="molecule type" value="Genomic_DNA"/>
</dbReference>
<gene>
    <name evidence="6" type="ORF">K493DRAFT_386803</name>
</gene>
<evidence type="ECO:0000313" key="7">
    <source>
        <dbReference type="Proteomes" id="UP000193498"/>
    </source>
</evidence>
<dbReference type="PANTHER" id="PTHR12549:SF38">
    <property type="entry name" value="JMJC DOMAIN-CONTAINING HISTONE DEMETHYLASE 2, ISOFORM A"/>
    <property type="match status" value="1"/>
</dbReference>
<comment type="caution">
    <text evidence="6">The sequence shown here is derived from an EMBL/GenBank/DDBJ whole genome shotgun (WGS) entry which is preliminary data.</text>
</comment>
<feature type="region of interest" description="Disordered" evidence="4">
    <location>
        <begin position="84"/>
        <end position="126"/>
    </location>
</feature>
<dbReference type="GO" id="GO:0003712">
    <property type="term" value="F:transcription coregulator activity"/>
    <property type="evidence" value="ECO:0007669"/>
    <property type="project" value="TreeGrafter"/>
</dbReference>
<accession>A0A1Y1XJN9</accession>
<evidence type="ECO:0000313" key="6">
    <source>
        <dbReference type="EMBL" id="ORX85574.1"/>
    </source>
</evidence>
<evidence type="ECO:0000256" key="3">
    <source>
        <dbReference type="ARBA" id="ARBA00023242"/>
    </source>
</evidence>
<dbReference type="GO" id="GO:0031490">
    <property type="term" value="F:chromatin DNA binding"/>
    <property type="evidence" value="ECO:0007669"/>
    <property type="project" value="TreeGrafter"/>
</dbReference>
<dbReference type="GO" id="GO:0000785">
    <property type="term" value="C:chromatin"/>
    <property type="evidence" value="ECO:0007669"/>
    <property type="project" value="TreeGrafter"/>
</dbReference>
<feature type="domain" description="JmjC" evidence="5">
    <location>
        <begin position="451"/>
        <end position="641"/>
    </location>
</feature>
<protein>
    <recommendedName>
        <fullName evidence="5">JmjC domain-containing protein</fullName>
    </recommendedName>
</protein>
<dbReference type="Gene3D" id="2.60.120.650">
    <property type="entry name" value="Cupin"/>
    <property type="match status" value="1"/>
</dbReference>
<dbReference type="Proteomes" id="UP000193498">
    <property type="component" value="Unassembled WGS sequence"/>
</dbReference>
<keyword evidence="2" id="KW-0479">Metal-binding</keyword>
<dbReference type="SUPFAM" id="SSF51197">
    <property type="entry name" value="Clavaminate synthase-like"/>
    <property type="match status" value="1"/>
</dbReference>
<keyword evidence="3" id="KW-0539">Nucleus</keyword>
<dbReference type="PROSITE" id="PS51184">
    <property type="entry name" value="JMJC"/>
    <property type="match status" value="1"/>
</dbReference>
<dbReference type="GO" id="GO:0000118">
    <property type="term" value="C:histone deacetylase complex"/>
    <property type="evidence" value="ECO:0007669"/>
    <property type="project" value="TreeGrafter"/>
</dbReference>
<proteinExistence type="predicted"/>
<feature type="compositionally biased region" description="Basic residues" evidence="4">
    <location>
        <begin position="104"/>
        <end position="115"/>
    </location>
</feature>
<dbReference type="GO" id="GO:0046872">
    <property type="term" value="F:metal ion binding"/>
    <property type="evidence" value="ECO:0007669"/>
    <property type="project" value="UniProtKB-KW"/>
</dbReference>